<accession>A0AA36D0R8</accession>
<feature type="signal peptide" evidence="1">
    <location>
        <begin position="1"/>
        <end position="21"/>
    </location>
</feature>
<dbReference type="Proteomes" id="UP001177023">
    <property type="component" value="Unassembled WGS sequence"/>
</dbReference>
<evidence type="ECO:0000256" key="1">
    <source>
        <dbReference type="SAM" id="SignalP"/>
    </source>
</evidence>
<proteinExistence type="predicted"/>
<evidence type="ECO:0000313" key="2">
    <source>
        <dbReference type="EMBL" id="CAJ0578917.1"/>
    </source>
</evidence>
<dbReference type="AlphaFoldDB" id="A0AA36D0R8"/>
<feature type="chain" id="PRO_5041399011" evidence="1">
    <location>
        <begin position="22"/>
        <end position="242"/>
    </location>
</feature>
<keyword evidence="1" id="KW-0732">Signal</keyword>
<evidence type="ECO:0000313" key="3">
    <source>
        <dbReference type="Proteomes" id="UP001177023"/>
    </source>
</evidence>
<dbReference type="PROSITE" id="PS51257">
    <property type="entry name" value="PROKAR_LIPOPROTEIN"/>
    <property type="match status" value="1"/>
</dbReference>
<organism evidence="2 3">
    <name type="scientific">Mesorhabditis spiculigera</name>
    <dbReference type="NCBI Taxonomy" id="96644"/>
    <lineage>
        <taxon>Eukaryota</taxon>
        <taxon>Metazoa</taxon>
        <taxon>Ecdysozoa</taxon>
        <taxon>Nematoda</taxon>
        <taxon>Chromadorea</taxon>
        <taxon>Rhabditida</taxon>
        <taxon>Rhabditina</taxon>
        <taxon>Rhabditomorpha</taxon>
        <taxon>Rhabditoidea</taxon>
        <taxon>Rhabditidae</taxon>
        <taxon>Mesorhabditinae</taxon>
        <taxon>Mesorhabditis</taxon>
    </lineage>
</organism>
<feature type="non-terminal residue" evidence="2">
    <location>
        <position position="242"/>
    </location>
</feature>
<dbReference type="EMBL" id="CATQJA010002655">
    <property type="protein sequence ID" value="CAJ0578917.1"/>
    <property type="molecule type" value="Genomic_DNA"/>
</dbReference>
<reference evidence="2" key="1">
    <citation type="submission" date="2023-06" db="EMBL/GenBank/DDBJ databases">
        <authorList>
            <person name="Delattre M."/>
        </authorList>
    </citation>
    <scope>NUCLEOTIDE SEQUENCE</scope>
    <source>
        <strain evidence="2">AF72</strain>
    </source>
</reference>
<comment type="caution">
    <text evidence="2">The sequence shown here is derived from an EMBL/GenBank/DDBJ whole genome shotgun (WGS) entry which is preliminary data.</text>
</comment>
<keyword evidence="3" id="KW-1185">Reference proteome</keyword>
<gene>
    <name evidence="2" type="ORF">MSPICULIGERA_LOCUS17155</name>
</gene>
<name>A0AA36D0R8_9BILA</name>
<protein>
    <submittedName>
        <fullName evidence="2">Uncharacterized protein</fullName>
    </submittedName>
</protein>
<sequence length="242" mass="26991">MYGRLGLILVVVGCAWSACVTLYCTPLPTFEQNVKCDECAKCASGNNSFCAATSPSSCGCVSRPPKGCKFALDANTSALQRTTFCHVIDSPSLPQPTVRRHGKSVLSIVVPRFFKEEEYQKFHLHKLSIYASFVKTNDTALCKSRYHIEAEDKGSRCVFRVPLAMPGLEFKTDYAYYYDDGSELETELSTDMFGDASEVQIWIEVTNTQKIRIDRRGLRFNNIFFSPKLTEQLATAPPPPPA</sequence>